<evidence type="ECO:0000256" key="5">
    <source>
        <dbReference type="ARBA" id="ARBA00022801"/>
    </source>
</evidence>
<feature type="transmembrane region" description="Helical" evidence="11">
    <location>
        <begin position="42"/>
        <end position="59"/>
    </location>
</feature>
<keyword evidence="4" id="KW-0479">Metal-binding</keyword>
<accession>A1RT26</accession>
<reference evidence="13" key="1">
    <citation type="submission" date="2006-12" db="EMBL/GenBank/DDBJ databases">
        <title>Complete sequence of Pyrobaculum islandicum DSM 4184.</title>
        <authorList>
            <person name="Copeland A."/>
            <person name="Lucas S."/>
            <person name="Lapidus A."/>
            <person name="Barry K."/>
            <person name="Detter J.C."/>
            <person name="Glavina del Rio T."/>
            <person name="Dalin E."/>
            <person name="Tice H."/>
            <person name="Pitluck S."/>
            <person name="Meincke L."/>
            <person name="Brettin T."/>
            <person name="Bruce D."/>
            <person name="Han C."/>
            <person name="Tapia R."/>
            <person name="Gilna P."/>
            <person name="Schmutz J."/>
            <person name="Larimer F."/>
            <person name="Land M."/>
            <person name="Hauser L."/>
            <person name="Kyrpides N."/>
            <person name="Mikhailova N."/>
            <person name="Cozen A.E."/>
            <person name="Fitz-Gibbon S.T."/>
            <person name="House C.H."/>
            <person name="Saltikov C."/>
            <person name="Lowe T."/>
            <person name="Richardson P."/>
        </authorList>
    </citation>
    <scope>NUCLEOTIDE SEQUENCE [LARGE SCALE GENOMIC DNA]</scope>
    <source>
        <strain evidence="13">DSM 4184</strain>
    </source>
</reference>
<organism evidence="13 14">
    <name type="scientific">Pyrobaculum islandicum (strain DSM 4184 / JCM 9189 / GEO3)</name>
    <dbReference type="NCBI Taxonomy" id="384616"/>
    <lineage>
        <taxon>Archaea</taxon>
        <taxon>Thermoproteota</taxon>
        <taxon>Thermoprotei</taxon>
        <taxon>Thermoproteales</taxon>
        <taxon>Thermoproteaceae</taxon>
        <taxon>Pyrobaculum</taxon>
    </lineage>
</organism>
<comment type="cofactor">
    <cofactor evidence="10">
        <name>Zn(2+)</name>
        <dbReference type="ChEBI" id="CHEBI:29105"/>
    </cofactor>
    <text evidence="10">Binds 1 zinc ion per subunit.</text>
</comment>
<dbReference type="KEGG" id="pis:Pisl_0932"/>
<dbReference type="GO" id="GO:0006508">
    <property type="term" value="P:proteolysis"/>
    <property type="evidence" value="ECO:0007669"/>
    <property type="project" value="UniProtKB-KW"/>
</dbReference>
<protein>
    <submittedName>
        <fullName evidence="13">Peptidase M48, Ste24p</fullName>
    </submittedName>
</protein>
<keyword evidence="9 11" id="KW-0472">Membrane</keyword>
<evidence type="ECO:0000256" key="9">
    <source>
        <dbReference type="ARBA" id="ARBA00023136"/>
    </source>
</evidence>
<dbReference type="GO" id="GO:0004222">
    <property type="term" value="F:metalloendopeptidase activity"/>
    <property type="evidence" value="ECO:0007669"/>
    <property type="project" value="InterPro"/>
</dbReference>
<dbReference type="Proteomes" id="UP000002595">
    <property type="component" value="Chromosome"/>
</dbReference>
<evidence type="ECO:0000256" key="2">
    <source>
        <dbReference type="ARBA" id="ARBA00022670"/>
    </source>
</evidence>
<dbReference type="InterPro" id="IPR050083">
    <property type="entry name" value="HtpX_protease"/>
</dbReference>
<dbReference type="Pfam" id="PF01435">
    <property type="entry name" value="Peptidase_M48"/>
    <property type="match status" value="1"/>
</dbReference>
<keyword evidence="14" id="KW-1185">Reference proteome</keyword>
<dbReference type="GO" id="GO:0046872">
    <property type="term" value="F:metal ion binding"/>
    <property type="evidence" value="ECO:0007669"/>
    <property type="project" value="UniProtKB-KW"/>
</dbReference>
<keyword evidence="3 11" id="KW-0812">Transmembrane</keyword>
<evidence type="ECO:0000256" key="10">
    <source>
        <dbReference type="RuleBase" id="RU003983"/>
    </source>
</evidence>
<comment type="similarity">
    <text evidence="10">Belongs to the peptidase M48 family.</text>
</comment>
<evidence type="ECO:0000259" key="12">
    <source>
        <dbReference type="Pfam" id="PF01435"/>
    </source>
</evidence>
<dbReference type="GeneID" id="4617800"/>
<evidence type="ECO:0000256" key="3">
    <source>
        <dbReference type="ARBA" id="ARBA00022692"/>
    </source>
</evidence>
<keyword evidence="8 10" id="KW-0482">Metalloprotease</keyword>
<keyword evidence="7 11" id="KW-1133">Transmembrane helix</keyword>
<feature type="transmembrane region" description="Helical" evidence="11">
    <location>
        <begin position="211"/>
        <end position="234"/>
    </location>
</feature>
<dbReference type="OrthoDB" id="28389at2157"/>
<gene>
    <name evidence="13" type="ordered locus">Pisl_0932</name>
</gene>
<dbReference type="Gene3D" id="3.30.2010.10">
    <property type="entry name" value="Metalloproteases ('zincins'), catalytic domain"/>
    <property type="match status" value="1"/>
</dbReference>
<evidence type="ECO:0000256" key="7">
    <source>
        <dbReference type="ARBA" id="ARBA00022989"/>
    </source>
</evidence>
<feature type="domain" description="Peptidase M48" evidence="12">
    <location>
        <begin position="134"/>
        <end position="293"/>
    </location>
</feature>
<evidence type="ECO:0000256" key="8">
    <source>
        <dbReference type="ARBA" id="ARBA00023049"/>
    </source>
</evidence>
<dbReference type="EMBL" id="CP000504">
    <property type="protein sequence ID" value="ABL88108.1"/>
    <property type="molecule type" value="Genomic_DNA"/>
</dbReference>
<dbReference type="STRING" id="384616.Pisl_0932"/>
<evidence type="ECO:0000313" key="13">
    <source>
        <dbReference type="EMBL" id="ABL88108.1"/>
    </source>
</evidence>
<keyword evidence="5 10" id="KW-0378">Hydrolase</keyword>
<name>A1RT26_PYRIL</name>
<evidence type="ECO:0000313" key="14">
    <source>
        <dbReference type="Proteomes" id="UP000002595"/>
    </source>
</evidence>
<dbReference type="RefSeq" id="WP_011762683.1">
    <property type="nucleotide sequence ID" value="NC_008701.1"/>
</dbReference>
<keyword evidence="2 10" id="KW-0645">Protease</keyword>
<proteinExistence type="inferred from homology"/>
<evidence type="ECO:0000256" key="1">
    <source>
        <dbReference type="ARBA" id="ARBA00022475"/>
    </source>
</evidence>
<sequence>MDAVEILYFLRNKYKSSSFKTALVGTYKEGRYVDPPLLRTDAYLLFVPLALSIFPIFLTKEIISQWIAGITIIILTYLALYIYLRRGCFVPDEVRVLKTNHGDVEYLRRNKLEILENPSLLSDDYEIYYVRPNVCVTRDKKANAFTLDGPGGPIMYFTTGLFARLEPEELQAVLEHEMGHIKYKHTYKLLAFLAAEYTLRLPLVHLVYAKYSILLLAVHMIGATFLFTALLQAFEFEADRHAAMKDRNRLIAALVKLDWNGIVESVINPLAARLTLLARTHPLTIDRIRKLNALPN</sequence>
<evidence type="ECO:0000256" key="6">
    <source>
        <dbReference type="ARBA" id="ARBA00022833"/>
    </source>
</evidence>
<dbReference type="PANTHER" id="PTHR43221">
    <property type="entry name" value="PROTEASE HTPX"/>
    <property type="match status" value="1"/>
</dbReference>
<evidence type="ECO:0000256" key="11">
    <source>
        <dbReference type="SAM" id="Phobius"/>
    </source>
</evidence>
<dbReference type="AlphaFoldDB" id="A1RT26"/>
<evidence type="ECO:0000256" key="4">
    <source>
        <dbReference type="ARBA" id="ARBA00022723"/>
    </source>
</evidence>
<keyword evidence="1" id="KW-1003">Cell membrane</keyword>
<dbReference type="HOGENOM" id="CLU_942049_0_0_2"/>
<dbReference type="PANTHER" id="PTHR43221:SF2">
    <property type="entry name" value="PROTEASE HTPX HOMOLOG"/>
    <property type="match status" value="1"/>
</dbReference>
<dbReference type="InterPro" id="IPR001915">
    <property type="entry name" value="Peptidase_M48"/>
</dbReference>
<dbReference type="eggNOG" id="arCOG01333">
    <property type="taxonomic scope" value="Archaea"/>
</dbReference>
<keyword evidence="6 10" id="KW-0862">Zinc</keyword>
<feature type="transmembrane region" description="Helical" evidence="11">
    <location>
        <begin position="66"/>
        <end position="84"/>
    </location>
</feature>